<reference evidence="1" key="2">
    <citation type="submission" date="2019-07" db="EMBL/GenBank/DDBJ databases">
        <authorList>
            <person name="Yang Y."/>
            <person name="Bocs S."/>
            <person name="Baudouin L."/>
        </authorList>
    </citation>
    <scope>NUCLEOTIDE SEQUENCE</scope>
    <source>
        <tissue evidence="1">Spear leaf of Hainan Tall coconut</tissue>
    </source>
</reference>
<dbReference type="EMBL" id="CM017877">
    <property type="protein sequence ID" value="KAG1347829.1"/>
    <property type="molecule type" value="Genomic_DNA"/>
</dbReference>
<accession>A0A8K0N3T7</accession>
<gene>
    <name evidence="1" type="ORF">COCNU_06G016580</name>
</gene>
<dbReference type="GO" id="GO:0008168">
    <property type="term" value="F:methyltransferase activity"/>
    <property type="evidence" value="ECO:0007669"/>
    <property type="project" value="UniProtKB-KW"/>
</dbReference>
<evidence type="ECO:0000313" key="2">
    <source>
        <dbReference type="Proteomes" id="UP000797356"/>
    </source>
</evidence>
<organism evidence="1 2">
    <name type="scientific">Cocos nucifera</name>
    <name type="common">Coconut palm</name>
    <dbReference type="NCBI Taxonomy" id="13894"/>
    <lineage>
        <taxon>Eukaryota</taxon>
        <taxon>Viridiplantae</taxon>
        <taxon>Streptophyta</taxon>
        <taxon>Embryophyta</taxon>
        <taxon>Tracheophyta</taxon>
        <taxon>Spermatophyta</taxon>
        <taxon>Magnoliopsida</taxon>
        <taxon>Liliopsida</taxon>
        <taxon>Arecaceae</taxon>
        <taxon>Arecoideae</taxon>
        <taxon>Cocoseae</taxon>
        <taxon>Attaleinae</taxon>
        <taxon>Cocos</taxon>
    </lineage>
</organism>
<evidence type="ECO:0000313" key="1">
    <source>
        <dbReference type="EMBL" id="KAG1347829.1"/>
    </source>
</evidence>
<dbReference type="CDD" id="cd02440">
    <property type="entry name" value="AdoMet_MTases"/>
    <property type="match status" value="1"/>
</dbReference>
<keyword evidence="1" id="KW-0808">Transferase</keyword>
<keyword evidence="2" id="KW-1185">Reference proteome</keyword>
<sequence>MGSGIEPGALERLSPFRFLSFSFPNPRPGPCSDCLRVAVLDSPLPPPPSQPPAIAAMVVPFGREHDWIFSTPAGHLQLLLSSSPLSRLVLVGDQPSPIPQPYSRPGPNPDRDSLLQFQQSLLPLLLALCPRAAFRHGIPEIPFLSFEDEVLSGVPVEALAGPLVGEMLVEDVEIDRSPAPPERRRRLRFRRKPNLVQTQVRLLPHSSNVGIFRPETGSLVQPYLGPMVAGLSLIAPSIGERVRSGSMPRALCVGVGGGALLMCLRSKLGFDVLGVEADDVVLDVARRHFGLVEDEFLRVCVGDGIRLIESFARERTTACGGLEDGQVLDRIGGAVIEKLGDPSSGFDAIMVDLDSGDAMSGIGAPPLEFVRKDVLSAARSVLDDHGIVVVNVIPPDESFHKVLIDAFRQVFAELYELDAGNGENHVLVASASPVGAAATETGDSFSEKLNKVVDERYISGIKKI</sequence>
<keyword evidence="1" id="KW-0489">Methyltransferase</keyword>
<dbReference type="OrthoDB" id="411785at2759"/>
<protein>
    <submittedName>
        <fullName evidence="1">EEF1A lysine and N-terminal methyltransferase</fullName>
    </submittedName>
</protein>
<name>A0A8K0N3T7_COCNU</name>
<dbReference type="GO" id="GO:0032259">
    <property type="term" value="P:methylation"/>
    <property type="evidence" value="ECO:0007669"/>
    <property type="project" value="UniProtKB-KW"/>
</dbReference>
<comment type="caution">
    <text evidence="1">The sequence shown here is derived from an EMBL/GenBank/DDBJ whole genome shotgun (WGS) entry which is preliminary data.</text>
</comment>
<proteinExistence type="predicted"/>
<dbReference type="Proteomes" id="UP000797356">
    <property type="component" value="Chromosome 6"/>
</dbReference>
<reference evidence="1" key="1">
    <citation type="journal article" date="2017" name="Gigascience">
        <title>The genome draft of coconut (Cocos nucifera).</title>
        <authorList>
            <person name="Xiao Y."/>
            <person name="Xu P."/>
            <person name="Fan H."/>
            <person name="Baudouin L."/>
            <person name="Xia W."/>
            <person name="Bocs S."/>
            <person name="Xu J."/>
            <person name="Li Q."/>
            <person name="Guo A."/>
            <person name="Zhou L."/>
            <person name="Li J."/>
            <person name="Wu Y."/>
            <person name="Ma Z."/>
            <person name="Armero A."/>
            <person name="Issali A.E."/>
            <person name="Liu N."/>
            <person name="Peng M."/>
            <person name="Yang Y."/>
        </authorList>
    </citation>
    <scope>NUCLEOTIDE SEQUENCE</scope>
    <source>
        <tissue evidence="1">Spear leaf of Hainan Tall coconut</tissue>
    </source>
</reference>
<dbReference type="AlphaFoldDB" id="A0A8K0N3T7"/>
<dbReference type="SUPFAM" id="SSF53335">
    <property type="entry name" value="S-adenosyl-L-methionine-dependent methyltransferases"/>
    <property type="match status" value="1"/>
</dbReference>
<dbReference type="InterPro" id="IPR029063">
    <property type="entry name" value="SAM-dependent_MTases_sf"/>
</dbReference>
<dbReference type="Gene3D" id="3.40.50.150">
    <property type="entry name" value="Vaccinia Virus protein VP39"/>
    <property type="match status" value="1"/>
</dbReference>